<proteinExistence type="predicted"/>
<dbReference type="HOGENOM" id="CLU_1078394_0_0_1"/>
<sequence>MSSSPTKLQFQTVLGHGHCAQNTVQLTESITAELSFEGSQKMSNCFDGLTVEGDLDNEGSDYASLSSSQSDTLLDSDDESDVIKIMNKEFQNIKTSAGGRVLATTLTTIQENLIDTEDTVPIQSFVPTVKATKWNPIYYFYDIVHLNGFIGYLKTHFPPMYWLYLILKSCGTSLTEDKLKMTQGEKILNLDTAAAYLTQLEQASANLVDAFNKQVNKAFGNWNQEKFEDLLAKWLVACDQPFEEVEKPEFKAFVEYTH</sequence>
<dbReference type="OrthoDB" id="2637823at2759"/>
<organism evidence="1 2">
    <name type="scientific">Suillus luteus UH-Slu-Lm8-n1</name>
    <dbReference type="NCBI Taxonomy" id="930992"/>
    <lineage>
        <taxon>Eukaryota</taxon>
        <taxon>Fungi</taxon>
        <taxon>Dikarya</taxon>
        <taxon>Basidiomycota</taxon>
        <taxon>Agaricomycotina</taxon>
        <taxon>Agaricomycetes</taxon>
        <taxon>Agaricomycetidae</taxon>
        <taxon>Boletales</taxon>
        <taxon>Suillineae</taxon>
        <taxon>Suillaceae</taxon>
        <taxon>Suillus</taxon>
    </lineage>
</organism>
<dbReference type="STRING" id="930992.A0A0C9Z977"/>
<name>A0A0C9Z977_9AGAM</name>
<reference evidence="2" key="2">
    <citation type="submission" date="2015-01" db="EMBL/GenBank/DDBJ databases">
        <title>Evolutionary Origins and Diversification of the Mycorrhizal Mutualists.</title>
        <authorList>
            <consortium name="DOE Joint Genome Institute"/>
            <consortium name="Mycorrhizal Genomics Consortium"/>
            <person name="Kohler A."/>
            <person name="Kuo A."/>
            <person name="Nagy L.G."/>
            <person name="Floudas D."/>
            <person name="Copeland A."/>
            <person name="Barry K.W."/>
            <person name="Cichocki N."/>
            <person name="Veneault-Fourrey C."/>
            <person name="LaButti K."/>
            <person name="Lindquist E.A."/>
            <person name="Lipzen A."/>
            <person name="Lundell T."/>
            <person name="Morin E."/>
            <person name="Murat C."/>
            <person name="Riley R."/>
            <person name="Ohm R."/>
            <person name="Sun H."/>
            <person name="Tunlid A."/>
            <person name="Henrissat B."/>
            <person name="Grigoriev I.V."/>
            <person name="Hibbett D.S."/>
            <person name="Martin F."/>
        </authorList>
    </citation>
    <scope>NUCLEOTIDE SEQUENCE [LARGE SCALE GENOMIC DNA]</scope>
    <source>
        <strain evidence="2">UH-Slu-Lm8-n1</strain>
    </source>
</reference>
<dbReference type="InParanoid" id="A0A0C9Z977"/>
<keyword evidence="2" id="KW-1185">Reference proteome</keyword>
<dbReference type="Proteomes" id="UP000054485">
    <property type="component" value="Unassembled WGS sequence"/>
</dbReference>
<reference evidence="1 2" key="1">
    <citation type="submission" date="2014-04" db="EMBL/GenBank/DDBJ databases">
        <authorList>
            <consortium name="DOE Joint Genome Institute"/>
            <person name="Kuo A."/>
            <person name="Ruytinx J."/>
            <person name="Rineau F."/>
            <person name="Colpaert J."/>
            <person name="Kohler A."/>
            <person name="Nagy L.G."/>
            <person name="Floudas D."/>
            <person name="Copeland A."/>
            <person name="Barry K.W."/>
            <person name="Cichocki N."/>
            <person name="Veneault-Fourrey C."/>
            <person name="LaButti K."/>
            <person name="Lindquist E.A."/>
            <person name="Lipzen A."/>
            <person name="Lundell T."/>
            <person name="Morin E."/>
            <person name="Murat C."/>
            <person name="Sun H."/>
            <person name="Tunlid A."/>
            <person name="Henrissat B."/>
            <person name="Grigoriev I.V."/>
            <person name="Hibbett D.S."/>
            <person name="Martin F."/>
            <person name="Nordberg H.P."/>
            <person name="Cantor M.N."/>
            <person name="Hua S.X."/>
        </authorList>
    </citation>
    <scope>NUCLEOTIDE SEQUENCE [LARGE SCALE GENOMIC DNA]</scope>
    <source>
        <strain evidence="1 2">UH-Slu-Lm8-n1</strain>
    </source>
</reference>
<evidence type="ECO:0000313" key="1">
    <source>
        <dbReference type="EMBL" id="KIK34025.1"/>
    </source>
</evidence>
<gene>
    <name evidence="1" type="ORF">CY34DRAFT_18001</name>
</gene>
<protein>
    <submittedName>
        <fullName evidence="1">Uncharacterized protein</fullName>
    </submittedName>
</protein>
<accession>A0A0C9Z977</accession>
<dbReference type="AlphaFoldDB" id="A0A0C9Z977"/>
<evidence type="ECO:0000313" key="2">
    <source>
        <dbReference type="Proteomes" id="UP000054485"/>
    </source>
</evidence>
<dbReference type="EMBL" id="KN835823">
    <property type="protein sequence ID" value="KIK34025.1"/>
    <property type="molecule type" value="Genomic_DNA"/>
</dbReference>